<evidence type="ECO:0008006" key="4">
    <source>
        <dbReference type="Google" id="ProtNLM"/>
    </source>
</evidence>
<proteinExistence type="predicted"/>
<sequence>MNLSTEDQLELEVKERKRFLRNSLKRMGTTIIPDGRSIYDLSLFQLEHSYIAVTSRIAKERKNKNENVPGQQRDGLRKPD</sequence>
<evidence type="ECO:0000313" key="2">
    <source>
        <dbReference type="EMBL" id="WFT76217.1"/>
    </source>
</evidence>
<evidence type="ECO:0000256" key="1">
    <source>
        <dbReference type="SAM" id="MobiDB-lite"/>
    </source>
</evidence>
<keyword evidence="3" id="KW-1185">Reference proteome</keyword>
<protein>
    <recommendedName>
        <fullName evidence="4">Fur-regulated basic protein A</fullName>
    </recommendedName>
</protein>
<gene>
    <name evidence="2" type="ORF">P9989_07595</name>
</gene>
<name>A0ABY8J143_9BACI</name>
<feature type="region of interest" description="Disordered" evidence="1">
    <location>
        <begin position="59"/>
        <end position="80"/>
    </location>
</feature>
<organism evidence="2 3">
    <name type="scientific">Halobacillus naozhouensis</name>
    <dbReference type="NCBI Taxonomy" id="554880"/>
    <lineage>
        <taxon>Bacteria</taxon>
        <taxon>Bacillati</taxon>
        <taxon>Bacillota</taxon>
        <taxon>Bacilli</taxon>
        <taxon>Bacillales</taxon>
        <taxon>Bacillaceae</taxon>
        <taxon>Halobacillus</taxon>
    </lineage>
</organism>
<dbReference type="RefSeq" id="WP_283078171.1">
    <property type="nucleotide sequence ID" value="NZ_CP121671.1"/>
</dbReference>
<evidence type="ECO:0000313" key="3">
    <source>
        <dbReference type="Proteomes" id="UP001221597"/>
    </source>
</evidence>
<dbReference type="EMBL" id="CP121671">
    <property type="protein sequence ID" value="WFT76217.1"/>
    <property type="molecule type" value="Genomic_DNA"/>
</dbReference>
<reference evidence="2 3" key="1">
    <citation type="submission" date="2023-04" db="EMBL/GenBank/DDBJ databases">
        <title>Genome sequence of Halobacillus naozhouensis KACC 21980.</title>
        <authorList>
            <person name="Kim S."/>
            <person name="Heo J."/>
            <person name="Kwon S.-W."/>
        </authorList>
    </citation>
    <scope>NUCLEOTIDE SEQUENCE [LARGE SCALE GENOMIC DNA]</scope>
    <source>
        <strain evidence="2 3">KCTC 13234</strain>
    </source>
</reference>
<accession>A0ABY8J143</accession>
<dbReference type="Proteomes" id="UP001221597">
    <property type="component" value="Chromosome"/>
</dbReference>